<reference evidence="2" key="1">
    <citation type="submission" date="2020-08" db="EMBL/GenBank/DDBJ databases">
        <title>Novel species isolated from subtropical streams in China.</title>
        <authorList>
            <person name="Lu H."/>
        </authorList>
    </citation>
    <scope>NUCLEOTIDE SEQUENCE</scope>
    <source>
        <strain evidence="2">CY7W</strain>
    </source>
</reference>
<keyword evidence="1" id="KW-0732">Signal</keyword>
<name>A0A923KZU1_9BURK</name>
<evidence type="ECO:0000256" key="1">
    <source>
        <dbReference type="SAM" id="SignalP"/>
    </source>
</evidence>
<evidence type="ECO:0000313" key="3">
    <source>
        <dbReference type="Proteomes" id="UP000612361"/>
    </source>
</evidence>
<protein>
    <recommendedName>
        <fullName evidence="4">DUF4382 domain-containing protein</fullName>
    </recommendedName>
</protein>
<feature type="signal peptide" evidence="1">
    <location>
        <begin position="1"/>
        <end position="20"/>
    </location>
</feature>
<organism evidence="2 3">
    <name type="scientific">Undibacterium rugosum</name>
    <dbReference type="NCBI Taxonomy" id="2762291"/>
    <lineage>
        <taxon>Bacteria</taxon>
        <taxon>Pseudomonadati</taxon>
        <taxon>Pseudomonadota</taxon>
        <taxon>Betaproteobacteria</taxon>
        <taxon>Burkholderiales</taxon>
        <taxon>Oxalobacteraceae</taxon>
        <taxon>Undibacterium</taxon>
    </lineage>
</organism>
<dbReference type="AlphaFoldDB" id="A0A923KZU1"/>
<comment type="caution">
    <text evidence="2">The sequence shown here is derived from an EMBL/GenBank/DDBJ whole genome shotgun (WGS) entry which is preliminary data.</text>
</comment>
<evidence type="ECO:0008006" key="4">
    <source>
        <dbReference type="Google" id="ProtNLM"/>
    </source>
</evidence>
<feature type="chain" id="PRO_5036836027" description="DUF4382 domain-containing protein" evidence="1">
    <location>
        <begin position="21"/>
        <end position="683"/>
    </location>
</feature>
<dbReference type="PROSITE" id="PS51257">
    <property type="entry name" value="PROKAR_LIPOPROTEIN"/>
    <property type="match status" value="1"/>
</dbReference>
<evidence type="ECO:0000313" key="2">
    <source>
        <dbReference type="EMBL" id="MBC3936693.1"/>
    </source>
</evidence>
<dbReference type="RefSeq" id="WP_186882229.1">
    <property type="nucleotide sequence ID" value="NZ_JACOGG010000018.1"/>
</dbReference>
<accession>A0A923KZU1</accession>
<keyword evidence="3" id="KW-1185">Reference proteome</keyword>
<dbReference type="Proteomes" id="UP000612361">
    <property type="component" value="Unassembled WGS sequence"/>
</dbReference>
<gene>
    <name evidence="2" type="ORF">H8K47_15100</name>
</gene>
<sequence>MKQGKYVLATSLLAALSACGGGGGSTTATDNPQTPPSAATAAPVSVPIVVSDASSENWAAINVTLVSLTLTDTNGKQTANLLSTPWSGNLEQLDNIASSLQAATLVSGSTYTGATLTISANPGDVSLVVASDPEPGFPEAANAVIPASRIQIQGAQGTTGALTVTVPVKLAQPFTAPQASSATNPTPTSNSGAINIEFDLDHPAFIVGHVPAAGAANIWSVNFNGPVRHKPVNDLTRLILNHQYATVTSVSPSINTVVFELNKATLSNGNYSATDTGKSLTASLDSSNGTLFYDLDTPANNATIKDFSNSAIVTALQQPGVYVRIACRYQQNGSLILTRIYASKSFSKVFISPEGHIIHVDSNAGTSFWMDQADGKPAKILIDPTTKFFFRNPNAASDATPIGSGSAFVSARNLLRGFKVKVTPADASANPLHASTVDIEAAPFNGRIGNVSTSGFNLGYQFNTSDDNYSSPLTYISSATANGFDPLNPSVAISGFKFWNYGFPTLITYTNAGTDAIKAFVATTGGANNAAISFGTAATAYYAQGQTYAVWGDAANKNGWSAPYAVLTPITIPRTSVSSALVAGTGSNQYSFGISAKGGTKPVTVYVSTASGSATLVYQVDRTKDVVSITPQDITSSAGLSALQTALATSGVRIEVTGIPQADGSLKGSTVKYYTGTQPSSDR</sequence>
<dbReference type="EMBL" id="JACOGG010000018">
    <property type="protein sequence ID" value="MBC3936693.1"/>
    <property type="molecule type" value="Genomic_DNA"/>
</dbReference>
<proteinExistence type="predicted"/>